<dbReference type="AlphaFoldDB" id="A0A6C0FVF9"/>
<dbReference type="GO" id="GO:0016740">
    <property type="term" value="F:transferase activity"/>
    <property type="evidence" value="ECO:0007669"/>
    <property type="project" value="UniProtKB-KW"/>
</dbReference>
<sequence>MEKSRQQPNIVFILADDMGSWALGCAGNREVRTPNLDRLASEGMRFDHFFCASPVCSPARASILTGRIPSQHGVHDWIRSGNVNRDELQEEVRSRAAFADERTAVDYLAGQQTYTERLADADYNCALSGKWHLGNSTVPRKGFDRWFSIARGGCSYMNPDIVENGEVKMADEYVTDLITDHALAFLDELSVQEKPFYLSVHYTAPHSPWELAEHPEPYVAMYEHCPFESVPELPAHPNQIATAPRGEGARRKELLQGYYASISAMDAGIGKLMDALEKRGLRERTLIVFMGDNGMNMGHHGVWGKGNGTFPLNMYDTSVKVPAIFSQPGVIPAGEVRSELVSQYDVFPTLLEYAGLPYISKVKLPGRSFHDLLIGQESRAREDIVIYDEYGPVRMIRTRDWKYVHRYPYGPHELYDLRNDPNEDVNRIDDPECQAMLETLRLRLGEWFAHYVLPEKDGRAAPVTGFGQLAPLSPGITEGTAFVKFGN</sequence>
<keyword evidence="4" id="KW-0106">Calcium</keyword>
<dbReference type="GO" id="GO:0046872">
    <property type="term" value="F:metal ion binding"/>
    <property type="evidence" value="ECO:0007669"/>
    <property type="project" value="UniProtKB-KW"/>
</dbReference>
<evidence type="ECO:0000259" key="5">
    <source>
        <dbReference type="Pfam" id="PF00884"/>
    </source>
</evidence>
<dbReference type="SUPFAM" id="SSF53649">
    <property type="entry name" value="Alkaline phosphatase-like"/>
    <property type="match status" value="1"/>
</dbReference>
<gene>
    <name evidence="6" type="ORF">GXP70_14915</name>
</gene>
<keyword evidence="3 6" id="KW-0378">Hydrolase</keyword>
<reference evidence="6 7" key="1">
    <citation type="submission" date="2020-01" db="EMBL/GenBank/DDBJ databases">
        <title>Paenibacillus sp. nov., isolated from tomato rhizosphere.</title>
        <authorList>
            <person name="Weon H.-Y."/>
            <person name="Lee S.A."/>
        </authorList>
    </citation>
    <scope>NUCLEOTIDE SEQUENCE [LARGE SCALE GENOMIC DNA]</scope>
    <source>
        <strain evidence="6 7">12200R-189</strain>
    </source>
</reference>
<evidence type="ECO:0000256" key="1">
    <source>
        <dbReference type="ARBA" id="ARBA00008779"/>
    </source>
</evidence>
<dbReference type="Pfam" id="PF00884">
    <property type="entry name" value="Sulfatase"/>
    <property type="match status" value="1"/>
</dbReference>
<evidence type="ECO:0000256" key="3">
    <source>
        <dbReference type="ARBA" id="ARBA00022801"/>
    </source>
</evidence>
<evidence type="ECO:0000313" key="7">
    <source>
        <dbReference type="Proteomes" id="UP000476064"/>
    </source>
</evidence>
<organism evidence="6 7">
    <name type="scientific">Paenibacillus lycopersici</name>
    <dbReference type="NCBI Taxonomy" id="2704462"/>
    <lineage>
        <taxon>Bacteria</taxon>
        <taxon>Bacillati</taxon>
        <taxon>Bacillota</taxon>
        <taxon>Bacilli</taxon>
        <taxon>Bacillales</taxon>
        <taxon>Paenibacillaceae</taxon>
        <taxon>Paenibacillus</taxon>
    </lineage>
</organism>
<name>A0A6C0FVF9_9BACL</name>
<evidence type="ECO:0000256" key="2">
    <source>
        <dbReference type="ARBA" id="ARBA00022723"/>
    </source>
</evidence>
<dbReference type="EMBL" id="CP048209">
    <property type="protein sequence ID" value="QHT61116.1"/>
    <property type="molecule type" value="Genomic_DNA"/>
</dbReference>
<feature type="domain" description="Sulfatase N-terminal" evidence="5">
    <location>
        <begin position="8"/>
        <end position="355"/>
    </location>
</feature>
<comment type="similarity">
    <text evidence="1">Belongs to the sulfatase family.</text>
</comment>
<dbReference type="PROSITE" id="PS00523">
    <property type="entry name" value="SULFATASE_1"/>
    <property type="match status" value="1"/>
</dbReference>
<dbReference type="PANTHER" id="PTHR42693">
    <property type="entry name" value="ARYLSULFATASE FAMILY MEMBER"/>
    <property type="match status" value="1"/>
</dbReference>
<dbReference type="Proteomes" id="UP000476064">
    <property type="component" value="Chromosome"/>
</dbReference>
<dbReference type="InterPro" id="IPR050738">
    <property type="entry name" value="Sulfatase"/>
</dbReference>
<dbReference type="Gene3D" id="3.40.720.10">
    <property type="entry name" value="Alkaline Phosphatase, subunit A"/>
    <property type="match status" value="1"/>
</dbReference>
<dbReference type="InterPro" id="IPR000917">
    <property type="entry name" value="Sulfatase_N"/>
</dbReference>
<dbReference type="InterPro" id="IPR017850">
    <property type="entry name" value="Alkaline_phosphatase_core_sf"/>
</dbReference>
<dbReference type="GO" id="GO:0004065">
    <property type="term" value="F:arylsulfatase activity"/>
    <property type="evidence" value="ECO:0007669"/>
    <property type="project" value="TreeGrafter"/>
</dbReference>
<protein>
    <submittedName>
        <fullName evidence="6">Sulfatase-like hydrolase/transferase</fullName>
    </submittedName>
</protein>
<dbReference type="CDD" id="cd16149">
    <property type="entry name" value="sulfatase_like"/>
    <property type="match status" value="1"/>
</dbReference>
<dbReference type="KEGG" id="plyc:GXP70_14915"/>
<keyword evidence="6" id="KW-0808">Transferase</keyword>
<evidence type="ECO:0000256" key="4">
    <source>
        <dbReference type="ARBA" id="ARBA00022837"/>
    </source>
</evidence>
<dbReference type="RefSeq" id="WP_162357555.1">
    <property type="nucleotide sequence ID" value="NZ_CP048209.1"/>
</dbReference>
<dbReference type="PANTHER" id="PTHR42693:SF53">
    <property type="entry name" value="ENDO-4-O-SULFATASE"/>
    <property type="match status" value="1"/>
</dbReference>
<keyword evidence="7" id="KW-1185">Reference proteome</keyword>
<accession>A0A6C0FVF9</accession>
<evidence type="ECO:0000313" key="6">
    <source>
        <dbReference type="EMBL" id="QHT61116.1"/>
    </source>
</evidence>
<dbReference type="InterPro" id="IPR024607">
    <property type="entry name" value="Sulfatase_CS"/>
</dbReference>
<proteinExistence type="inferred from homology"/>
<keyword evidence="2" id="KW-0479">Metal-binding</keyword>